<reference evidence="1" key="1">
    <citation type="submission" date="2022-11" db="EMBL/GenBank/DDBJ databases">
        <authorList>
            <person name="Hyden B.L."/>
            <person name="Feng K."/>
            <person name="Yates T."/>
            <person name="Jawdy S."/>
            <person name="Smart L.B."/>
            <person name="Muchero W."/>
        </authorList>
    </citation>
    <scope>NUCLEOTIDE SEQUENCE</scope>
    <source>
        <tissue evidence="1">Shoot tip</tissue>
    </source>
</reference>
<dbReference type="InterPro" id="IPR001353">
    <property type="entry name" value="Proteasome_sua/b"/>
</dbReference>
<accession>A0A9Q1AAQ5</accession>
<dbReference type="SUPFAM" id="SSF56235">
    <property type="entry name" value="N-terminal nucleophile aminohydrolases (Ntn hydrolases)"/>
    <property type="match status" value="1"/>
</dbReference>
<protein>
    <submittedName>
        <fullName evidence="1">Uncharacterized protein</fullName>
    </submittedName>
</protein>
<reference evidence="1" key="2">
    <citation type="journal article" date="2023" name="Int. J. Mol. Sci.">
        <title>De Novo Assembly and Annotation of 11 Diverse Shrub Willow (Salix) Genomes Reveals Novel Gene Organization in Sex-Linked Regions.</title>
        <authorList>
            <person name="Hyden B."/>
            <person name="Feng K."/>
            <person name="Yates T.B."/>
            <person name="Jawdy S."/>
            <person name="Cereghino C."/>
            <person name="Smart L.B."/>
            <person name="Muchero W."/>
        </authorList>
    </citation>
    <scope>NUCLEOTIDE SEQUENCE</scope>
    <source>
        <tissue evidence="1">Shoot tip</tissue>
    </source>
</reference>
<name>A0A9Q1AAQ5_9ROSI</name>
<evidence type="ECO:0000313" key="2">
    <source>
        <dbReference type="Proteomes" id="UP001151752"/>
    </source>
</evidence>
<keyword evidence="2" id="KW-1185">Reference proteome</keyword>
<dbReference type="GO" id="GO:0051603">
    <property type="term" value="P:proteolysis involved in protein catabolic process"/>
    <property type="evidence" value="ECO:0007669"/>
    <property type="project" value="InterPro"/>
</dbReference>
<dbReference type="EMBL" id="JAPFFM010000004">
    <property type="protein sequence ID" value="KAJ6764580.1"/>
    <property type="molecule type" value="Genomic_DNA"/>
</dbReference>
<sequence length="31" mass="3433">MQEFTQSGGVRPFGVSLLVSGFDDKGLRLYQ</sequence>
<evidence type="ECO:0000313" key="1">
    <source>
        <dbReference type="EMBL" id="KAJ6764580.1"/>
    </source>
</evidence>
<dbReference type="GO" id="GO:0005839">
    <property type="term" value="C:proteasome core complex"/>
    <property type="evidence" value="ECO:0007669"/>
    <property type="project" value="InterPro"/>
</dbReference>
<feature type="non-terminal residue" evidence="1">
    <location>
        <position position="31"/>
    </location>
</feature>
<dbReference type="Pfam" id="PF00227">
    <property type="entry name" value="Proteasome"/>
    <property type="match status" value="1"/>
</dbReference>
<proteinExistence type="predicted"/>
<dbReference type="Proteomes" id="UP001151752">
    <property type="component" value="Chromosome 12"/>
</dbReference>
<organism evidence="1 2">
    <name type="scientific">Salix koriyanagi</name>
    <dbReference type="NCBI Taxonomy" id="2511006"/>
    <lineage>
        <taxon>Eukaryota</taxon>
        <taxon>Viridiplantae</taxon>
        <taxon>Streptophyta</taxon>
        <taxon>Embryophyta</taxon>
        <taxon>Tracheophyta</taxon>
        <taxon>Spermatophyta</taxon>
        <taxon>Magnoliopsida</taxon>
        <taxon>eudicotyledons</taxon>
        <taxon>Gunneridae</taxon>
        <taxon>Pentapetalae</taxon>
        <taxon>rosids</taxon>
        <taxon>fabids</taxon>
        <taxon>Malpighiales</taxon>
        <taxon>Salicaceae</taxon>
        <taxon>Saliceae</taxon>
        <taxon>Salix</taxon>
    </lineage>
</organism>
<comment type="caution">
    <text evidence="1">The sequence shown here is derived from an EMBL/GenBank/DDBJ whole genome shotgun (WGS) entry which is preliminary data.</text>
</comment>
<gene>
    <name evidence="1" type="ORF">OIU74_023468</name>
</gene>
<dbReference type="AlphaFoldDB" id="A0A9Q1AAQ5"/>
<dbReference type="InterPro" id="IPR029055">
    <property type="entry name" value="Ntn_hydrolases_N"/>
</dbReference>
<dbReference type="Gene3D" id="3.60.20.10">
    <property type="entry name" value="Glutamine Phosphoribosylpyrophosphate, subunit 1, domain 1"/>
    <property type="match status" value="1"/>
</dbReference>